<feature type="signal peptide" evidence="1">
    <location>
        <begin position="1"/>
        <end position="21"/>
    </location>
</feature>
<name>A0A1Y3BHJ4_EURMA</name>
<evidence type="ECO:0008006" key="4">
    <source>
        <dbReference type="Google" id="ProtNLM"/>
    </source>
</evidence>
<evidence type="ECO:0000313" key="2">
    <source>
        <dbReference type="EMBL" id="OTF79328.1"/>
    </source>
</evidence>
<keyword evidence="3" id="KW-1185">Reference proteome</keyword>
<dbReference type="EMBL" id="MUJZ01023669">
    <property type="protein sequence ID" value="OTF79328.1"/>
    <property type="molecule type" value="Genomic_DNA"/>
</dbReference>
<reference evidence="2 3" key="1">
    <citation type="submission" date="2017-03" db="EMBL/GenBank/DDBJ databases">
        <title>Genome Survey of Euroglyphus maynei.</title>
        <authorList>
            <person name="Arlian L.G."/>
            <person name="Morgan M.S."/>
            <person name="Rider S.D."/>
        </authorList>
    </citation>
    <scope>NUCLEOTIDE SEQUENCE [LARGE SCALE GENOMIC DNA]</scope>
    <source>
        <strain evidence="2">Arlian Lab</strain>
        <tissue evidence="2">Whole body</tissue>
    </source>
</reference>
<protein>
    <recommendedName>
        <fullName evidence="4">DFP2-like protein</fullName>
    </recommendedName>
</protein>
<sequence length="92" mass="9268">MFKYIVAISSMIVCCIASGYGGGGMSRSGYAGGSYGSGGGGGSFGGGYGGFGGGIIPIAIHSRHNVQFYDVPSTGMVNPTTIEGLYQKIVEK</sequence>
<evidence type="ECO:0000256" key="1">
    <source>
        <dbReference type="SAM" id="SignalP"/>
    </source>
</evidence>
<evidence type="ECO:0000313" key="3">
    <source>
        <dbReference type="Proteomes" id="UP000194236"/>
    </source>
</evidence>
<comment type="caution">
    <text evidence="2">The sequence shown here is derived from an EMBL/GenBank/DDBJ whole genome shotgun (WGS) entry which is preliminary data.</text>
</comment>
<accession>A0A1Y3BHJ4</accession>
<feature type="chain" id="PRO_5013254684" description="DFP2-like protein" evidence="1">
    <location>
        <begin position="22"/>
        <end position="92"/>
    </location>
</feature>
<keyword evidence="1" id="KW-0732">Signal</keyword>
<proteinExistence type="predicted"/>
<gene>
    <name evidence="2" type="ORF">BLA29_005259</name>
</gene>
<dbReference type="Proteomes" id="UP000194236">
    <property type="component" value="Unassembled WGS sequence"/>
</dbReference>
<organism evidence="2 3">
    <name type="scientific">Euroglyphus maynei</name>
    <name type="common">Mayne's house dust mite</name>
    <dbReference type="NCBI Taxonomy" id="6958"/>
    <lineage>
        <taxon>Eukaryota</taxon>
        <taxon>Metazoa</taxon>
        <taxon>Ecdysozoa</taxon>
        <taxon>Arthropoda</taxon>
        <taxon>Chelicerata</taxon>
        <taxon>Arachnida</taxon>
        <taxon>Acari</taxon>
        <taxon>Acariformes</taxon>
        <taxon>Sarcoptiformes</taxon>
        <taxon>Astigmata</taxon>
        <taxon>Psoroptidia</taxon>
        <taxon>Analgoidea</taxon>
        <taxon>Pyroglyphidae</taxon>
        <taxon>Pyroglyphinae</taxon>
        <taxon>Euroglyphus</taxon>
    </lineage>
</organism>
<dbReference type="AlphaFoldDB" id="A0A1Y3BHJ4"/>